<feature type="non-terminal residue" evidence="1">
    <location>
        <position position="64"/>
    </location>
</feature>
<sequence length="64" mass="7357">RHNDSLKHQKSSFLLLNELKTKLDVNEIETLQHLLHSSASKIQQQCLTIHSKKLEKLNKGLIGQ</sequence>
<feature type="non-terminal residue" evidence="1">
    <location>
        <position position="1"/>
    </location>
</feature>
<comment type="caution">
    <text evidence="1">The sequence shown here is derived from an EMBL/GenBank/DDBJ whole genome shotgun (WGS) entry which is preliminary data.</text>
</comment>
<evidence type="ECO:0000313" key="1">
    <source>
        <dbReference type="EMBL" id="CAF4653139.1"/>
    </source>
</evidence>
<reference evidence="1" key="1">
    <citation type="submission" date="2021-02" db="EMBL/GenBank/DDBJ databases">
        <authorList>
            <person name="Nowell W R."/>
        </authorList>
    </citation>
    <scope>NUCLEOTIDE SEQUENCE</scope>
</reference>
<dbReference type="EMBL" id="CAJOBC010143272">
    <property type="protein sequence ID" value="CAF4653139.1"/>
    <property type="molecule type" value="Genomic_DNA"/>
</dbReference>
<dbReference type="AlphaFoldDB" id="A0A8S2ZRC0"/>
<accession>A0A8S2ZRC0</accession>
<gene>
    <name evidence="1" type="ORF">SRO942_LOCUS50463</name>
</gene>
<proteinExistence type="predicted"/>
<organism evidence="1 2">
    <name type="scientific">Didymodactylos carnosus</name>
    <dbReference type="NCBI Taxonomy" id="1234261"/>
    <lineage>
        <taxon>Eukaryota</taxon>
        <taxon>Metazoa</taxon>
        <taxon>Spiralia</taxon>
        <taxon>Gnathifera</taxon>
        <taxon>Rotifera</taxon>
        <taxon>Eurotatoria</taxon>
        <taxon>Bdelloidea</taxon>
        <taxon>Philodinida</taxon>
        <taxon>Philodinidae</taxon>
        <taxon>Didymodactylos</taxon>
    </lineage>
</organism>
<protein>
    <submittedName>
        <fullName evidence="1">Uncharacterized protein</fullName>
    </submittedName>
</protein>
<evidence type="ECO:0000313" key="2">
    <source>
        <dbReference type="Proteomes" id="UP000681722"/>
    </source>
</evidence>
<dbReference type="Proteomes" id="UP000681722">
    <property type="component" value="Unassembled WGS sequence"/>
</dbReference>
<name>A0A8S2ZRC0_9BILA</name>